<dbReference type="Proteomes" id="UP000184016">
    <property type="component" value="Unassembled WGS sequence"/>
</dbReference>
<evidence type="ECO:0008006" key="4">
    <source>
        <dbReference type="Google" id="ProtNLM"/>
    </source>
</evidence>
<dbReference type="AlphaFoldDB" id="A0A1M6XZU9"/>
<evidence type="ECO:0000313" key="2">
    <source>
        <dbReference type="EMBL" id="SHL11399.1"/>
    </source>
</evidence>
<sequence>MTKVSKEFLKQFIKENDLKSTEDVQAALRDMFVSTMQGMLEAELDTHPGYHKHDSKTRPQTTVATDIAARPLPPNTAT</sequence>
<proteinExistence type="predicted"/>
<name>A0A1M6XZU9_9BACL</name>
<dbReference type="STRING" id="1830138.SAMN05443507_1401"/>
<organism evidence="2 3">
    <name type="scientific">Alicyclobacillus tolerans</name>
    <dbReference type="NCBI Taxonomy" id="90970"/>
    <lineage>
        <taxon>Bacteria</taxon>
        <taxon>Bacillati</taxon>
        <taxon>Bacillota</taxon>
        <taxon>Bacilli</taxon>
        <taxon>Bacillales</taxon>
        <taxon>Alicyclobacillaceae</taxon>
        <taxon>Alicyclobacillus</taxon>
    </lineage>
</organism>
<evidence type="ECO:0000313" key="3">
    <source>
        <dbReference type="Proteomes" id="UP000184016"/>
    </source>
</evidence>
<protein>
    <recommendedName>
        <fullName evidence="4">Transposase, Mutator family</fullName>
    </recommendedName>
</protein>
<gene>
    <name evidence="2" type="ORF">SAMN05443507_1401</name>
</gene>
<reference evidence="3" key="1">
    <citation type="submission" date="2016-11" db="EMBL/GenBank/DDBJ databases">
        <authorList>
            <person name="Varghese N."/>
            <person name="Submissions S."/>
        </authorList>
    </citation>
    <scope>NUCLEOTIDE SEQUENCE [LARGE SCALE GENOMIC DNA]</scope>
    <source>
        <strain evidence="3">USBA-503</strain>
    </source>
</reference>
<keyword evidence="3" id="KW-1185">Reference proteome</keyword>
<evidence type="ECO:0000256" key="1">
    <source>
        <dbReference type="SAM" id="MobiDB-lite"/>
    </source>
</evidence>
<dbReference type="EMBL" id="FRAF01000040">
    <property type="protein sequence ID" value="SHL11399.1"/>
    <property type="molecule type" value="Genomic_DNA"/>
</dbReference>
<accession>A0A1M6XZU9</accession>
<feature type="region of interest" description="Disordered" evidence="1">
    <location>
        <begin position="47"/>
        <end position="78"/>
    </location>
</feature>